<dbReference type="Pfam" id="PF05901">
    <property type="entry name" value="Excalibur"/>
    <property type="match status" value="1"/>
</dbReference>
<dbReference type="SMART" id="SM00894">
    <property type="entry name" value="Excalibur"/>
    <property type="match status" value="1"/>
</dbReference>
<feature type="compositionally biased region" description="Gly residues" evidence="1">
    <location>
        <begin position="28"/>
        <end position="41"/>
    </location>
</feature>
<feature type="region of interest" description="Disordered" evidence="1">
    <location>
        <begin position="22"/>
        <end position="61"/>
    </location>
</feature>
<feature type="domain" description="Excalibur calcium-binding" evidence="2">
    <location>
        <begin position="64"/>
        <end position="100"/>
    </location>
</feature>
<evidence type="ECO:0000313" key="4">
    <source>
        <dbReference type="Proteomes" id="UP000733379"/>
    </source>
</evidence>
<gene>
    <name evidence="3" type="ORF">KO481_31965</name>
</gene>
<proteinExistence type="predicted"/>
<protein>
    <submittedName>
        <fullName evidence="3">Excalibur calcium-binding domain-containing protein</fullName>
    </submittedName>
</protein>
<name>A0ABS6B8P2_9NOCA</name>
<comment type="caution">
    <text evidence="3">The sequence shown here is derived from an EMBL/GenBank/DDBJ whole genome shotgun (WGS) entry which is preliminary data.</text>
</comment>
<dbReference type="EMBL" id="JAHKNI010000013">
    <property type="protein sequence ID" value="MBU3066120.1"/>
    <property type="molecule type" value="Genomic_DNA"/>
</dbReference>
<keyword evidence="4" id="KW-1185">Reference proteome</keyword>
<feature type="compositionally biased region" description="Polar residues" evidence="1">
    <location>
        <begin position="42"/>
        <end position="61"/>
    </location>
</feature>
<accession>A0ABS6B8P2</accession>
<feature type="region of interest" description="Disordered" evidence="1">
    <location>
        <begin position="78"/>
        <end position="106"/>
    </location>
</feature>
<evidence type="ECO:0000313" key="3">
    <source>
        <dbReference type="EMBL" id="MBU3066120.1"/>
    </source>
</evidence>
<evidence type="ECO:0000259" key="2">
    <source>
        <dbReference type="SMART" id="SM00894"/>
    </source>
</evidence>
<evidence type="ECO:0000256" key="1">
    <source>
        <dbReference type="SAM" id="MobiDB-lite"/>
    </source>
</evidence>
<dbReference type="InterPro" id="IPR008613">
    <property type="entry name" value="Excalibur_Ca-bd_domain"/>
</dbReference>
<sequence>MIPAVAAAGLLTLGTVVGGGTALASPGSGAGTGGSSAGGSGFTVNNQGTISGSDTGTQDQRSVYYPNCATVRAEGKAPLYSSQPGYNGLLDPKGTGVACGPDSNTP</sequence>
<reference evidence="3 4" key="1">
    <citation type="submission" date="2021-06" db="EMBL/GenBank/DDBJ databases">
        <title>Actinomycetes sequencing.</title>
        <authorList>
            <person name="Shan Q."/>
        </authorList>
    </citation>
    <scope>NUCLEOTIDE SEQUENCE [LARGE SCALE GENOMIC DNA]</scope>
    <source>
        <strain evidence="3 4">NEAU-G5</strain>
    </source>
</reference>
<organism evidence="3 4">
    <name type="scientific">Nocardia albiluteola</name>
    <dbReference type="NCBI Taxonomy" id="2842303"/>
    <lineage>
        <taxon>Bacteria</taxon>
        <taxon>Bacillati</taxon>
        <taxon>Actinomycetota</taxon>
        <taxon>Actinomycetes</taxon>
        <taxon>Mycobacteriales</taxon>
        <taxon>Nocardiaceae</taxon>
        <taxon>Nocardia</taxon>
    </lineage>
</organism>
<dbReference type="Proteomes" id="UP000733379">
    <property type="component" value="Unassembled WGS sequence"/>
</dbReference>